<feature type="domain" description="RAMA" evidence="1">
    <location>
        <begin position="43"/>
        <end position="131"/>
    </location>
</feature>
<comment type="caution">
    <text evidence="2">The sequence shown here is derived from an EMBL/GenBank/DDBJ whole genome shotgun (WGS) entry which is preliminary data.</text>
</comment>
<keyword evidence="3" id="KW-1185">Reference proteome</keyword>
<evidence type="ECO:0000259" key="1">
    <source>
        <dbReference type="Pfam" id="PF18755"/>
    </source>
</evidence>
<evidence type="ECO:0000313" key="3">
    <source>
        <dbReference type="Proteomes" id="UP001201873"/>
    </source>
</evidence>
<proteinExistence type="predicted"/>
<name>A0ABT0K5T5_9ACTN</name>
<organism evidence="2 3">
    <name type="scientific">Frankia umida</name>
    <dbReference type="NCBI Taxonomy" id="573489"/>
    <lineage>
        <taxon>Bacteria</taxon>
        <taxon>Bacillati</taxon>
        <taxon>Actinomycetota</taxon>
        <taxon>Actinomycetes</taxon>
        <taxon>Frankiales</taxon>
        <taxon>Frankiaceae</taxon>
        <taxon>Frankia</taxon>
    </lineage>
</organism>
<protein>
    <recommendedName>
        <fullName evidence="1">RAMA domain-containing protein</fullName>
    </recommendedName>
</protein>
<reference evidence="2 3" key="1">
    <citation type="submission" date="2022-04" db="EMBL/GenBank/DDBJ databases">
        <title>Genome diversity in the genus Frankia.</title>
        <authorList>
            <person name="Carlos-Shanley C."/>
            <person name="Hahn D."/>
        </authorList>
    </citation>
    <scope>NUCLEOTIDE SEQUENCE [LARGE SCALE GENOMIC DNA]</scope>
    <source>
        <strain evidence="2 3">Ag45/Mut15</strain>
    </source>
</reference>
<dbReference type="Proteomes" id="UP001201873">
    <property type="component" value="Unassembled WGS sequence"/>
</dbReference>
<dbReference type="InterPro" id="IPR036835">
    <property type="entry name" value="SeqA_DNA-bd_C_sf"/>
</dbReference>
<dbReference type="EMBL" id="JALKFT010000048">
    <property type="protein sequence ID" value="MCK9878859.1"/>
    <property type="molecule type" value="Genomic_DNA"/>
</dbReference>
<evidence type="ECO:0000313" key="2">
    <source>
        <dbReference type="EMBL" id="MCK9878859.1"/>
    </source>
</evidence>
<dbReference type="RefSeq" id="WP_248826924.1">
    <property type="nucleotide sequence ID" value="NZ_JALKFT010000048.1"/>
</dbReference>
<dbReference type="Gene3D" id="1.20.1380.10">
    <property type="entry name" value="Replication modulator SeqA, C-terminal DNA-binding domain"/>
    <property type="match status" value="1"/>
</dbReference>
<sequence>MTPRIEIDDEVFQRLQDQAAAFVDTPNDVLRRVLGLSAPTETNEPVAARQPGNLAKLVNAGLVKPGDRLTHVRKRSGTTYHAIVTTDGWTQLPDGRSFRGPSPALKECVGSQIDGNRNWTHDASGKTLRQLLDLTA</sequence>
<dbReference type="InterPro" id="IPR040843">
    <property type="entry name" value="RAMA"/>
</dbReference>
<accession>A0ABT0K5T5</accession>
<dbReference type="Pfam" id="PF18755">
    <property type="entry name" value="RAMA"/>
    <property type="match status" value="1"/>
</dbReference>
<gene>
    <name evidence="2" type="ORF">MXD59_24385</name>
</gene>